<dbReference type="Proteomes" id="UP000321331">
    <property type="component" value="Unassembled WGS sequence"/>
</dbReference>
<comment type="caution">
    <text evidence="1">The sequence shown here is derived from an EMBL/GenBank/DDBJ whole genome shotgun (WGS) entry which is preliminary data.</text>
</comment>
<name>A0A5C6SE87_FUSOC</name>
<evidence type="ECO:0000313" key="2">
    <source>
        <dbReference type="Proteomes" id="UP000321331"/>
    </source>
</evidence>
<dbReference type="AlphaFoldDB" id="A0A5C6SE87"/>
<organism evidence="1 2">
    <name type="scientific">Fusarium oxysporum f. sp. cubense</name>
    <dbReference type="NCBI Taxonomy" id="61366"/>
    <lineage>
        <taxon>Eukaryota</taxon>
        <taxon>Fungi</taxon>
        <taxon>Dikarya</taxon>
        <taxon>Ascomycota</taxon>
        <taxon>Pezizomycotina</taxon>
        <taxon>Sordariomycetes</taxon>
        <taxon>Hypocreomycetidae</taxon>
        <taxon>Hypocreales</taxon>
        <taxon>Nectriaceae</taxon>
        <taxon>Fusarium</taxon>
        <taxon>Fusarium oxysporum species complex</taxon>
    </lineage>
</organism>
<sequence>MANACAHQFRMIKSDNTLVQWICQHCRSGPHWMIWECTYCKLHLCQLCSGDDPNPSVDFAWGGFLCMRIFHKGKISKDTVEKFEHPTQEQWEKYLGICIPEASREEFLVYVTPGFEMKWLASTVGFMK</sequence>
<proteinExistence type="predicted"/>
<protein>
    <submittedName>
        <fullName evidence="1">Uncharacterized protein</fullName>
    </submittedName>
</protein>
<dbReference type="EMBL" id="VMNF01000014">
    <property type="protein sequence ID" value="TXB96633.1"/>
    <property type="molecule type" value="Genomic_DNA"/>
</dbReference>
<evidence type="ECO:0000313" key="1">
    <source>
        <dbReference type="EMBL" id="TXB96633.1"/>
    </source>
</evidence>
<gene>
    <name evidence="1" type="ORF">FocTR4_00012184</name>
</gene>
<reference evidence="1 2" key="1">
    <citation type="submission" date="2019-07" db="EMBL/GenBank/DDBJ databases">
        <title>The First High-Quality Draft Genome Sequence of the Causal Agent of the Current Panama Disease Epidemic.</title>
        <authorList>
            <person name="Warmington R.J."/>
            <person name="Kay W."/>
            <person name="Jeffries A."/>
            <person name="Bebber D."/>
            <person name="Moore K."/>
            <person name="Studholme D.J."/>
        </authorList>
    </citation>
    <scope>NUCLEOTIDE SEQUENCE [LARGE SCALE GENOMIC DNA]</scope>
    <source>
        <strain evidence="1 2">TR4</strain>
    </source>
</reference>
<accession>A0A5C6SE87</accession>